<dbReference type="GO" id="GO:0005975">
    <property type="term" value="P:carbohydrate metabolic process"/>
    <property type="evidence" value="ECO:0007669"/>
    <property type="project" value="InterPro"/>
</dbReference>
<evidence type="ECO:0000256" key="3">
    <source>
        <dbReference type="ARBA" id="ARBA00012663"/>
    </source>
</evidence>
<evidence type="ECO:0000256" key="5">
    <source>
        <dbReference type="ARBA" id="ARBA00023295"/>
    </source>
</evidence>
<dbReference type="Proteomes" id="UP000236724">
    <property type="component" value="Unassembled WGS sequence"/>
</dbReference>
<name>A0A1H6FHJ8_9GAMM</name>
<dbReference type="Pfam" id="PF00933">
    <property type="entry name" value="Glyco_hydro_3"/>
    <property type="match status" value="1"/>
</dbReference>
<sequence>MVVDAIDPDLPASLSHKLITDIVRKDWQHDGILITDDMSMGAVYNLGLCPSSIRALNAGIDLLLIAYDWEKVYPVLDCLQAAQQSGQLKTLQSSQARLQQLPWKNAKIGFQKAATQ</sequence>
<gene>
    <name evidence="7" type="primary">nagZ_2</name>
    <name evidence="7" type="ORF">MBHS_04518</name>
</gene>
<evidence type="ECO:0000313" key="8">
    <source>
        <dbReference type="Proteomes" id="UP000236724"/>
    </source>
</evidence>
<evidence type="ECO:0000313" key="7">
    <source>
        <dbReference type="EMBL" id="SEH08626.1"/>
    </source>
</evidence>
<dbReference type="EC" id="3.2.1.52" evidence="3"/>
<dbReference type="AlphaFoldDB" id="A0A1H6FHJ8"/>
<dbReference type="GO" id="GO:0004563">
    <property type="term" value="F:beta-N-acetylhexosaminidase activity"/>
    <property type="evidence" value="ECO:0007669"/>
    <property type="project" value="UniProtKB-EC"/>
</dbReference>
<dbReference type="InterPro" id="IPR036962">
    <property type="entry name" value="Glyco_hydro_3_N_sf"/>
</dbReference>
<dbReference type="SUPFAM" id="SSF51445">
    <property type="entry name" value="(Trans)glycosidases"/>
    <property type="match status" value="1"/>
</dbReference>
<dbReference type="PANTHER" id="PTHR30480:SF13">
    <property type="entry name" value="BETA-HEXOSAMINIDASE"/>
    <property type="match status" value="1"/>
</dbReference>
<accession>A0A1H6FHJ8</accession>
<keyword evidence="8" id="KW-1185">Reference proteome</keyword>
<evidence type="ECO:0000256" key="4">
    <source>
        <dbReference type="ARBA" id="ARBA00022801"/>
    </source>
</evidence>
<comment type="similarity">
    <text evidence="2">Belongs to the glycosyl hydrolase 3 family.</text>
</comment>
<evidence type="ECO:0000256" key="1">
    <source>
        <dbReference type="ARBA" id="ARBA00001231"/>
    </source>
</evidence>
<organism evidence="7 8">
    <name type="scientific">Candidatus Venteria ishoeyi</name>
    <dbReference type="NCBI Taxonomy" id="1899563"/>
    <lineage>
        <taxon>Bacteria</taxon>
        <taxon>Pseudomonadati</taxon>
        <taxon>Pseudomonadota</taxon>
        <taxon>Gammaproteobacteria</taxon>
        <taxon>Thiotrichales</taxon>
        <taxon>Thiotrichaceae</taxon>
        <taxon>Venteria</taxon>
    </lineage>
</organism>
<reference evidence="7 8" key="1">
    <citation type="submission" date="2016-10" db="EMBL/GenBank/DDBJ databases">
        <authorList>
            <person name="de Groot N.N."/>
        </authorList>
    </citation>
    <scope>NUCLEOTIDE SEQUENCE [LARGE SCALE GENOMIC DNA]</scope>
    <source>
        <strain evidence="7">MBHS1</strain>
    </source>
</reference>
<feature type="domain" description="Glycoside hydrolase family 3 N-terminal" evidence="6">
    <location>
        <begin position="3"/>
        <end position="99"/>
    </location>
</feature>
<dbReference type="InterPro" id="IPR017853">
    <property type="entry name" value="GH"/>
</dbReference>
<dbReference type="PROSITE" id="PS00775">
    <property type="entry name" value="GLYCOSYL_HYDROL_F3"/>
    <property type="match status" value="1"/>
</dbReference>
<dbReference type="PANTHER" id="PTHR30480">
    <property type="entry name" value="BETA-HEXOSAMINIDASE-RELATED"/>
    <property type="match status" value="1"/>
</dbReference>
<dbReference type="Gene3D" id="3.20.20.300">
    <property type="entry name" value="Glycoside hydrolase, family 3, N-terminal domain"/>
    <property type="match status" value="1"/>
</dbReference>
<proteinExistence type="inferred from homology"/>
<dbReference type="InterPro" id="IPR001764">
    <property type="entry name" value="Glyco_hydro_3_N"/>
</dbReference>
<dbReference type="EMBL" id="FMSV02000554">
    <property type="protein sequence ID" value="SEH08626.1"/>
    <property type="molecule type" value="Genomic_DNA"/>
</dbReference>
<evidence type="ECO:0000256" key="2">
    <source>
        <dbReference type="ARBA" id="ARBA00005336"/>
    </source>
</evidence>
<evidence type="ECO:0000259" key="6">
    <source>
        <dbReference type="Pfam" id="PF00933"/>
    </source>
</evidence>
<dbReference type="GO" id="GO:0009254">
    <property type="term" value="P:peptidoglycan turnover"/>
    <property type="evidence" value="ECO:0007669"/>
    <property type="project" value="TreeGrafter"/>
</dbReference>
<dbReference type="InterPro" id="IPR050226">
    <property type="entry name" value="NagZ_Beta-hexosaminidase"/>
</dbReference>
<keyword evidence="5 7" id="KW-0326">Glycosidase</keyword>
<keyword evidence="4 7" id="KW-0378">Hydrolase</keyword>
<dbReference type="InterPro" id="IPR019800">
    <property type="entry name" value="Glyco_hydro_3_AS"/>
</dbReference>
<comment type="catalytic activity">
    <reaction evidence="1">
        <text>Hydrolysis of terminal non-reducing N-acetyl-D-hexosamine residues in N-acetyl-beta-D-hexosaminides.</text>
        <dbReference type="EC" id="3.2.1.52"/>
    </reaction>
</comment>
<protein>
    <recommendedName>
        <fullName evidence="3">beta-N-acetylhexosaminidase</fullName>
        <ecNumber evidence="3">3.2.1.52</ecNumber>
    </recommendedName>
</protein>